<dbReference type="InterPro" id="IPR024771">
    <property type="entry name" value="SUZ"/>
</dbReference>
<dbReference type="PANTHER" id="PTHR15672">
    <property type="entry name" value="CAMP-REGULATED PHOSPHOPROTEIN 21 RELATED R3H DOMAIN CONTAINING PROTEIN"/>
    <property type="match status" value="1"/>
</dbReference>
<dbReference type="Pfam" id="PF12752">
    <property type="entry name" value="SUZ"/>
    <property type="match status" value="1"/>
</dbReference>
<dbReference type="InterPro" id="IPR051937">
    <property type="entry name" value="R3H_domain_containing"/>
</dbReference>
<evidence type="ECO:0000256" key="2">
    <source>
        <dbReference type="SAM" id="MobiDB-lite"/>
    </source>
</evidence>
<evidence type="ECO:0000313" key="5">
    <source>
        <dbReference type="Proteomes" id="UP001139887"/>
    </source>
</evidence>
<dbReference type="InterPro" id="IPR036867">
    <property type="entry name" value="R3H_dom_sf"/>
</dbReference>
<keyword evidence="5" id="KW-1185">Reference proteome</keyword>
<feature type="compositionally biased region" description="Basic and acidic residues" evidence="2">
    <location>
        <begin position="164"/>
        <end position="183"/>
    </location>
</feature>
<sequence>MDSADTNNASSEPGWNQQSVVFSQTLERQVDPILFKALSSNAQDRQFVLEAEQLVWQFLGQTRHKRLPLSKQNSYRRLLLHKLGEYYELNHVVVGKQRDEIAFYKKEATTVERVLELPEPLDKRVPLVVTDEEVENEQVEEEPPQTGDSAVSFTHILVKKPRDLGCVKSGRETNAGPHEEEQQQGKQTPMSSQSGKSIEQRQAEYERTRAEIFQQDDTMKLLSNAPIASAESALR</sequence>
<evidence type="ECO:0000256" key="1">
    <source>
        <dbReference type="ARBA" id="ARBA00022553"/>
    </source>
</evidence>
<feature type="compositionally biased region" description="Polar residues" evidence="2">
    <location>
        <begin position="184"/>
        <end position="197"/>
    </location>
</feature>
<feature type="compositionally biased region" description="Acidic residues" evidence="2">
    <location>
        <begin position="133"/>
        <end position="143"/>
    </location>
</feature>
<keyword evidence="1" id="KW-0597">Phosphoprotein</keyword>
<evidence type="ECO:0000259" key="3">
    <source>
        <dbReference type="PROSITE" id="PS51061"/>
    </source>
</evidence>
<dbReference type="EMBL" id="JANBUW010000586">
    <property type="protein sequence ID" value="KAJ2846256.1"/>
    <property type="molecule type" value="Genomic_DNA"/>
</dbReference>
<comment type="caution">
    <text evidence="4">The sequence shown here is derived from an EMBL/GenBank/DDBJ whole genome shotgun (WGS) entry which is preliminary data.</text>
</comment>
<accession>A0A9W8LW94</accession>
<dbReference type="OrthoDB" id="278430at2759"/>
<dbReference type="AlphaFoldDB" id="A0A9W8LW94"/>
<protein>
    <recommendedName>
        <fullName evidence="3">R3H domain-containing protein</fullName>
    </recommendedName>
</protein>
<dbReference type="CDD" id="cd02642">
    <property type="entry name" value="R3H_encore_like"/>
    <property type="match status" value="1"/>
</dbReference>
<feature type="compositionally biased region" description="Basic and acidic residues" evidence="2">
    <location>
        <begin position="198"/>
        <end position="210"/>
    </location>
</feature>
<evidence type="ECO:0000313" key="4">
    <source>
        <dbReference type="EMBL" id="KAJ2846256.1"/>
    </source>
</evidence>
<dbReference type="SUPFAM" id="SSF82708">
    <property type="entry name" value="R3H domain"/>
    <property type="match status" value="1"/>
</dbReference>
<organism evidence="4 5">
    <name type="scientific">Coemansia brasiliensis</name>
    <dbReference type="NCBI Taxonomy" id="2650707"/>
    <lineage>
        <taxon>Eukaryota</taxon>
        <taxon>Fungi</taxon>
        <taxon>Fungi incertae sedis</taxon>
        <taxon>Zoopagomycota</taxon>
        <taxon>Kickxellomycotina</taxon>
        <taxon>Kickxellomycetes</taxon>
        <taxon>Kickxellales</taxon>
        <taxon>Kickxellaceae</taxon>
        <taxon>Coemansia</taxon>
    </lineage>
</organism>
<dbReference type="InterPro" id="IPR001374">
    <property type="entry name" value="R3H_dom"/>
</dbReference>
<feature type="domain" description="R3H" evidence="3">
    <location>
        <begin position="45"/>
        <end position="108"/>
    </location>
</feature>
<dbReference type="PROSITE" id="PS51061">
    <property type="entry name" value="R3H"/>
    <property type="match status" value="1"/>
</dbReference>
<dbReference type="PANTHER" id="PTHR15672:SF8">
    <property type="entry name" value="PROTEIN ENCORE"/>
    <property type="match status" value="1"/>
</dbReference>
<feature type="region of interest" description="Disordered" evidence="2">
    <location>
        <begin position="164"/>
        <end position="235"/>
    </location>
</feature>
<name>A0A9W8LW94_9FUNG</name>
<proteinExistence type="predicted"/>
<feature type="region of interest" description="Disordered" evidence="2">
    <location>
        <begin position="133"/>
        <end position="152"/>
    </location>
</feature>
<dbReference type="GO" id="GO:0003676">
    <property type="term" value="F:nucleic acid binding"/>
    <property type="evidence" value="ECO:0007669"/>
    <property type="project" value="UniProtKB-UniRule"/>
</dbReference>
<dbReference type="Proteomes" id="UP001139887">
    <property type="component" value="Unassembled WGS sequence"/>
</dbReference>
<dbReference type="Gene3D" id="3.30.1370.50">
    <property type="entry name" value="R3H-like domain"/>
    <property type="match status" value="1"/>
</dbReference>
<reference evidence="4" key="1">
    <citation type="submission" date="2022-07" db="EMBL/GenBank/DDBJ databases">
        <title>Phylogenomic reconstructions and comparative analyses of Kickxellomycotina fungi.</title>
        <authorList>
            <person name="Reynolds N.K."/>
            <person name="Stajich J.E."/>
            <person name="Barry K."/>
            <person name="Grigoriev I.V."/>
            <person name="Crous P."/>
            <person name="Smith M.E."/>
        </authorList>
    </citation>
    <scope>NUCLEOTIDE SEQUENCE</scope>
    <source>
        <strain evidence="4">NRRL 1566</strain>
    </source>
</reference>
<gene>
    <name evidence="4" type="ORF">IWW36_004438</name>
</gene>